<proteinExistence type="predicted"/>
<dbReference type="RefSeq" id="WP_304448895.1">
    <property type="nucleotide sequence ID" value="NZ_JARRAH010000001.1"/>
</dbReference>
<keyword evidence="1" id="KW-0175">Coiled coil</keyword>
<gene>
    <name evidence="2" type="ORF">ACFQHK_11995</name>
</gene>
<dbReference type="Gene3D" id="1.10.10.10">
    <property type="entry name" value="Winged helix-like DNA-binding domain superfamily/Winged helix DNA-binding domain"/>
    <property type="match status" value="1"/>
</dbReference>
<dbReference type="InterPro" id="IPR036388">
    <property type="entry name" value="WH-like_DNA-bd_sf"/>
</dbReference>
<organism evidence="2 3">
    <name type="scientific">Halomarina ordinaria</name>
    <dbReference type="NCBI Taxonomy" id="3033939"/>
    <lineage>
        <taxon>Archaea</taxon>
        <taxon>Methanobacteriati</taxon>
        <taxon>Methanobacteriota</taxon>
        <taxon>Stenosarchaea group</taxon>
        <taxon>Halobacteria</taxon>
        <taxon>Halobacteriales</taxon>
        <taxon>Natronomonadaceae</taxon>
        <taxon>Halomarina</taxon>
    </lineage>
</organism>
<dbReference type="AlphaFoldDB" id="A0ABD5UE99"/>
<feature type="coiled-coil region" evidence="1">
    <location>
        <begin position="58"/>
        <end position="92"/>
    </location>
</feature>
<evidence type="ECO:0000313" key="2">
    <source>
        <dbReference type="EMBL" id="MFC6837228.1"/>
    </source>
</evidence>
<dbReference type="Proteomes" id="UP001596406">
    <property type="component" value="Unassembled WGS sequence"/>
</dbReference>
<sequence>MSHSSDTQPAMAYPTKTQYARWKAHAADYEMSVSEFMQAMIEAGLKKFEVAVTPDEPAHELREQRNDLKAELDHARKRIQRLEDQVHGGERRTIRRYVEQNPGVSYEEIVQQVIDTAPSRVSRHLDDLEGEVLQVRTADGTYRSLDIDSPEGGL</sequence>
<accession>A0ABD5UE99</accession>
<name>A0ABD5UE99_9EURY</name>
<evidence type="ECO:0000313" key="3">
    <source>
        <dbReference type="Proteomes" id="UP001596406"/>
    </source>
</evidence>
<reference evidence="2 3" key="1">
    <citation type="journal article" date="2019" name="Int. J. Syst. Evol. Microbiol.">
        <title>The Global Catalogue of Microorganisms (GCM) 10K type strain sequencing project: providing services to taxonomists for standard genome sequencing and annotation.</title>
        <authorList>
            <consortium name="The Broad Institute Genomics Platform"/>
            <consortium name="The Broad Institute Genome Sequencing Center for Infectious Disease"/>
            <person name="Wu L."/>
            <person name="Ma J."/>
        </authorList>
    </citation>
    <scope>NUCLEOTIDE SEQUENCE [LARGE SCALE GENOMIC DNA]</scope>
    <source>
        <strain evidence="2 3">PSRA2</strain>
    </source>
</reference>
<evidence type="ECO:0000256" key="1">
    <source>
        <dbReference type="SAM" id="Coils"/>
    </source>
</evidence>
<dbReference type="EMBL" id="JBHSXM010000001">
    <property type="protein sequence ID" value="MFC6837228.1"/>
    <property type="molecule type" value="Genomic_DNA"/>
</dbReference>
<comment type="caution">
    <text evidence="2">The sequence shown here is derived from an EMBL/GenBank/DDBJ whole genome shotgun (WGS) entry which is preliminary data.</text>
</comment>
<keyword evidence="3" id="KW-1185">Reference proteome</keyword>
<protein>
    <submittedName>
        <fullName evidence="2">Uncharacterized protein</fullName>
    </submittedName>
</protein>